<dbReference type="Proteomes" id="UP001277561">
    <property type="component" value="Unassembled WGS sequence"/>
</dbReference>
<evidence type="ECO:0000256" key="1">
    <source>
        <dbReference type="ARBA" id="ARBA00005568"/>
    </source>
</evidence>
<dbReference type="Proteomes" id="UP000187891">
    <property type="component" value="Unassembled WGS sequence"/>
</dbReference>
<dbReference type="GO" id="GO:0046872">
    <property type="term" value="F:metal ion binding"/>
    <property type="evidence" value="ECO:0007669"/>
    <property type="project" value="UniProtKB-KW"/>
</dbReference>
<comment type="similarity">
    <text evidence="1">Belongs to the HpcH/HpaI aldolase family.</text>
</comment>
<dbReference type="GO" id="GO:0016832">
    <property type="term" value="F:aldehyde-lyase activity"/>
    <property type="evidence" value="ECO:0007669"/>
    <property type="project" value="TreeGrafter"/>
</dbReference>
<dbReference type="RefSeq" id="WP_077118207.1">
    <property type="nucleotide sequence ID" value="NZ_CP192765.1"/>
</dbReference>
<evidence type="ECO:0000313" key="8">
    <source>
        <dbReference type="Proteomes" id="UP000187891"/>
    </source>
</evidence>
<dbReference type="PANTHER" id="PTHR30502:SF0">
    <property type="entry name" value="PHOSPHOENOLPYRUVATE CARBOXYLASE FAMILY PROTEIN"/>
    <property type="match status" value="1"/>
</dbReference>
<keyword evidence="2" id="KW-0479">Metal-binding</keyword>
<keyword evidence="10" id="KW-1185">Reference proteome</keyword>
<name>A0A1R3TFX9_9HYPH</name>
<evidence type="ECO:0000313" key="7">
    <source>
        <dbReference type="EMBL" id="SCX10596.1"/>
    </source>
</evidence>
<dbReference type="InterPro" id="IPR015813">
    <property type="entry name" value="Pyrv/PenolPyrv_kinase-like_dom"/>
</dbReference>
<evidence type="ECO:0000256" key="3">
    <source>
        <dbReference type="ARBA" id="ARBA00023239"/>
    </source>
</evidence>
<keyword evidence="3 7" id="KW-0456">Lyase</keyword>
<dbReference type="SUPFAM" id="SSF51621">
    <property type="entry name" value="Phosphoenolpyruvate/pyruvate domain"/>
    <property type="match status" value="1"/>
</dbReference>
<dbReference type="STRING" id="1907666.DSM25559_0943"/>
<dbReference type="EMBL" id="NXEJ01000008">
    <property type="protein sequence ID" value="POO50196.1"/>
    <property type="molecule type" value="Genomic_DNA"/>
</dbReference>
<reference evidence="8" key="1">
    <citation type="submission" date="2016-10" db="EMBL/GenBank/DDBJ databases">
        <authorList>
            <person name="Wibberg D."/>
        </authorList>
    </citation>
    <scope>NUCLEOTIDE SEQUENCE [LARGE SCALE GENOMIC DNA]</scope>
</reference>
<accession>A0A1R3TFX9</accession>
<dbReference type="InterPro" id="IPR040442">
    <property type="entry name" value="Pyrv_kinase-like_dom_sf"/>
</dbReference>
<dbReference type="EMBL" id="FMUE01000002">
    <property type="protein sequence ID" value="SCX10596.1"/>
    <property type="molecule type" value="Genomic_DNA"/>
</dbReference>
<proteinExistence type="inferred from homology"/>
<evidence type="ECO:0000313" key="9">
    <source>
        <dbReference type="Proteomes" id="UP000237447"/>
    </source>
</evidence>
<evidence type="ECO:0000313" key="10">
    <source>
        <dbReference type="Proteomes" id="UP001277561"/>
    </source>
</evidence>
<evidence type="ECO:0000256" key="2">
    <source>
        <dbReference type="ARBA" id="ARBA00022723"/>
    </source>
</evidence>
<dbReference type="Gene3D" id="3.20.20.60">
    <property type="entry name" value="Phosphoenolpyruvate-binding domains"/>
    <property type="match status" value="1"/>
</dbReference>
<reference evidence="7" key="2">
    <citation type="submission" date="2016-10" db="EMBL/GenBank/DDBJ databases">
        <authorList>
            <person name="de Groot N.N."/>
        </authorList>
    </citation>
    <scope>NUCLEOTIDE SEQUENCE [LARGE SCALE GENOMIC DNA]</scope>
    <source>
        <strain evidence="7">DSM25559</strain>
    </source>
</reference>
<reference evidence="5 10" key="4">
    <citation type="journal article" date="2023" name="Phytobiomes J">
        <title>Deciphering the key players within the bacterial microbiota associated with aerial crown gall tumors on rhododendron: Insights into the gallobiome.</title>
        <authorList>
            <person name="Kuzmanovic N."/>
            <person name="Nesme J."/>
            <person name="Wolf J."/>
            <person name="Neumann-Schaal M."/>
            <person name="Petersen J."/>
            <person name="Fernandez-Gnecco G."/>
            <person name="Sproeer C."/>
            <person name="Bunk B."/>
            <person name="Overmann J."/>
            <person name="Sorensen S.J."/>
            <person name="Idczak E."/>
            <person name="Smalla K."/>
        </authorList>
    </citation>
    <scope>NUCLEOTIDE SEQUENCE [LARGE SCALE GENOMIC DNA]</scope>
    <source>
        <strain evidence="5">Rho-14.1</strain>
        <strain evidence="10">rho-14.1</strain>
    </source>
</reference>
<evidence type="ECO:0000259" key="4">
    <source>
        <dbReference type="Pfam" id="PF03328"/>
    </source>
</evidence>
<dbReference type="EC" id="4.1.2.-" evidence="7"/>
<dbReference type="EMBL" id="JAVRAD010000002">
    <property type="protein sequence ID" value="MDX8328898.1"/>
    <property type="molecule type" value="Genomic_DNA"/>
</dbReference>
<evidence type="ECO:0000313" key="6">
    <source>
        <dbReference type="EMBL" id="POO50196.1"/>
    </source>
</evidence>
<dbReference type="Pfam" id="PF03328">
    <property type="entry name" value="HpcH_HpaI"/>
    <property type="match status" value="1"/>
</dbReference>
<dbReference type="GO" id="GO:0005737">
    <property type="term" value="C:cytoplasm"/>
    <property type="evidence" value="ECO:0007669"/>
    <property type="project" value="TreeGrafter"/>
</dbReference>
<dbReference type="GeneID" id="86881132"/>
<gene>
    <name evidence="7" type="primary">hpcH_1</name>
    <name evidence="6" type="ORF">CPJ18_17590</name>
    <name evidence="7" type="ORF">DSM25559_0943</name>
    <name evidence="5" type="ORF">RMS29_06625</name>
</gene>
<protein>
    <submittedName>
        <fullName evidence="7">4-hydroxy-2-oxo-heptane-1,7-dioate aldolase</fullName>
        <ecNumber evidence="7">4.1.2.-</ecNumber>
    </submittedName>
    <submittedName>
        <fullName evidence="5">Aldolase/citrate lyase family protein</fullName>
    </submittedName>
    <submittedName>
        <fullName evidence="6">Host specificity protein</fullName>
    </submittedName>
</protein>
<dbReference type="InterPro" id="IPR005000">
    <property type="entry name" value="Aldolase/citrate-lyase_domain"/>
</dbReference>
<accession>A0A2S4E9H6</accession>
<dbReference type="Proteomes" id="UP000237447">
    <property type="component" value="Unassembled WGS sequence"/>
</dbReference>
<reference evidence="6 9" key="3">
    <citation type="journal article" date="2018" name="Syst. Appl. Microbiol.">
        <title>Agrobacterium rosae sp. nov., isolated from galls on different agricultural crops.</title>
        <authorList>
            <person name="Kuzmanovic N."/>
            <person name="Pulawska J."/>
            <person name="Smalla K."/>
            <person name="Nesme X."/>
        </authorList>
    </citation>
    <scope>NUCLEOTIDE SEQUENCE [LARGE SCALE GENOMIC DNA]</scope>
    <source>
        <strain evidence="6 9">NCPPB 1650</strain>
    </source>
</reference>
<feature type="domain" description="HpcH/HpaI aldolase/citrate lyase" evidence="4">
    <location>
        <begin position="5"/>
        <end position="197"/>
    </location>
</feature>
<dbReference type="AlphaFoldDB" id="A0A1R3TFX9"/>
<dbReference type="PANTHER" id="PTHR30502">
    <property type="entry name" value="2-KETO-3-DEOXY-L-RHAMNONATE ALDOLASE"/>
    <property type="match status" value="1"/>
</dbReference>
<sequence length="244" mass="26547">MDNIALWMSQPHFGFLEIAKTCGVKQLVIELEHGTFDLGTLDQFLAFSKSLGIPTLTKVIAPTTEAIQQALDFGSDGVILPHILGVDHAREVTKAAKYPLLGIRSYAGGRVFGYARPSSDAFEAENKRTKCYVMIETAESLADVEKIIALDTVDGLFPGPSDLALARGRGAYAFNDADREDLSRIARAAREAGKSWIMPAWTPAERNFALEEGVEMLVVATQTMTLRAGIMSTINALKQEKIVA</sequence>
<organism evidence="7 8">
    <name type="scientific">Agrobacterium rosae</name>
    <dbReference type="NCBI Taxonomy" id="1972867"/>
    <lineage>
        <taxon>Bacteria</taxon>
        <taxon>Pseudomonadati</taxon>
        <taxon>Pseudomonadota</taxon>
        <taxon>Alphaproteobacteria</taxon>
        <taxon>Hyphomicrobiales</taxon>
        <taxon>Rhizobiaceae</taxon>
        <taxon>Rhizobium/Agrobacterium group</taxon>
        <taxon>Agrobacterium</taxon>
    </lineage>
</organism>
<dbReference type="InterPro" id="IPR050251">
    <property type="entry name" value="HpcH-HpaI_aldolase"/>
</dbReference>
<evidence type="ECO:0000313" key="5">
    <source>
        <dbReference type="EMBL" id="MDX8328898.1"/>
    </source>
</evidence>